<dbReference type="InterPro" id="IPR044068">
    <property type="entry name" value="CB"/>
</dbReference>
<keyword evidence="2" id="KW-0233">DNA recombination</keyword>
<evidence type="ECO:0000256" key="1">
    <source>
        <dbReference type="ARBA" id="ARBA00023125"/>
    </source>
</evidence>
<dbReference type="InterPro" id="IPR013762">
    <property type="entry name" value="Integrase-like_cat_sf"/>
</dbReference>
<evidence type="ECO:0000256" key="2">
    <source>
        <dbReference type="ARBA" id="ARBA00023172"/>
    </source>
</evidence>
<dbReference type="InterPro" id="IPR011010">
    <property type="entry name" value="DNA_brk_join_enz"/>
</dbReference>
<comment type="caution">
    <text evidence="6">The sequence shown here is derived from an EMBL/GenBank/DDBJ whole genome shotgun (WGS) entry which is preliminary data.</text>
</comment>
<keyword evidence="1 3" id="KW-0238">DNA-binding</keyword>
<feature type="domain" description="Core-binding (CB)" evidence="5">
    <location>
        <begin position="13"/>
        <end position="91"/>
    </location>
</feature>
<reference evidence="6 7" key="1">
    <citation type="submission" date="2019-03" db="EMBL/GenBank/DDBJ databases">
        <title>Draft genome sequences of novel Actinobacteria.</title>
        <authorList>
            <person name="Sahin N."/>
            <person name="Ay H."/>
            <person name="Saygin H."/>
        </authorList>
    </citation>
    <scope>NUCLEOTIDE SEQUENCE [LARGE SCALE GENOMIC DNA]</scope>
    <source>
        <strain evidence="6 7">KC712</strain>
    </source>
</reference>
<dbReference type="Gene3D" id="1.10.443.10">
    <property type="entry name" value="Intergrase catalytic core"/>
    <property type="match status" value="1"/>
</dbReference>
<accession>A0A4R4VVE3</accession>
<dbReference type="Proteomes" id="UP000294543">
    <property type="component" value="Unassembled WGS sequence"/>
</dbReference>
<evidence type="ECO:0000313" key="7">
    <source>
        <dbReference type="Proteomes" id="UP000294543"/>
    </source>
</evidence>
<proteinExistence type="predicted"/>
<dbReference type="AlphaFoldDB" id="A0A4R4VVE3"/>
<dbReference type="PROSITE" id="PS51900">
    <property type="entry name" value="CB"/>
    <property type="match status" value="1"/>
</dbReference>
<evidence type="ECO:0000259" key="4">
    <source>
        <dbReference type="PROSITE" id="PS51898"/>
    </source>
</evidence>
<sequence length="243" mass="26615">MPAVTPLSAAQRLTVRAAADAFLDTLPNPNTVRAYAAGVGKIALRFGEHRPLAAVADDEIGEALEALWGSAAVNTWNARRAAILSWLAWCRERGHTAPAVPAWAKRLAAPDSQTPARSKTAIDRLIARRDVGIREKTLYRLLYETTARAEEVLTLNIEDLDLTARQARVKAKGARAKTRRRGQAREDFVLETVYWDAGAARLLPRLLKGRTCGPVFVTHRRPSPGKVVSPRDICPDTGLARLS</sequence>
<evidence type="ECO:0000259" key="5">
    <source>
        <dbReference type="PROSITE" id="PS51900"/>
    </source>
</evidence>
<dbReference type="GO" id="GO:0006310">
    <property type="term" value="P:DNA recombination"/>
    <property type="evidence" value="ECO:0007669"/>
    <property type="project" value="UniProtKB-KW"/>
</dbReference>
<name>A0A4R4VVE3_9ACTN</name>
<dbReference type="EMBL" id="SMKP01000273">
    <property type="protein sequence ID" value="TDD06744.1"/>
    <property type="molecule type" value="Genomic_DNA"/>
</dbReference>
<dbReference type="InterPro" id="IPR002104">
    <property type="entry name" value="Integrase_catalytic"/>
</dbReference>
<protein>
    <submittedName>
        <fullName evidence="6">Site-specific integrase</fullName>
    </submittedName>
</protein>
<evidence type="ECO:0000256" key="3">
    <source>
        <dbReference type="PROSITE-ProRule" id="PRU01248"/>
    </source>
</evidence>
<keyword evidence="7" id="KW-1185">Reference proteome</keyword>
<dbReference type="OrthoDB" id="3345368at2"/>
<feature type="domain" description="Tyr recombinase" evidence="4">
    <location>
        <begin position="112"/>
        <end position="243"/>
    </location>
</feature>
<dbReference type="RefSeq" id="WP_132519072.1">
    <property type="nucleotide sequence ID" value="NZ_SMKP01000273.1"/>
</dbReference>
<dbReference type="GO" id="GO:0003677">
    <property type="term" value="F:DNA binding"/>
    <property type="evidence" value="ECO:0007669"/>
    <property type="project" value="UniProtKB-UniRule"/>
</dbReference>
<organism evidence="6 7">
    <name type="scientific">Nonomuraea diastatica</name>
    <dbReference type="NCBI Taxonomy" id="1848329"/>
    <lineage>
        <taxon>Bacteria</taxon>
        <taxon>Bacillati</taxon>
        <taxon>Actinomycetota</taxon>
        <taxon>Actinomycetes</taxon>
        <taxon>Streptosporangiales</taxon>
        <taxon>Streptosporangiaceae</taxon>
        <taxon>Nonomuraea</taxon>
    </lineage>
</organism>
<gene>
    <name evidence="6" type="ORF">E1294_48670</name>
</gene>
<dbReference type="PROSITE" id="PS51898">
    <property type="entry name" value="TYR_RECOMBINASE"/>
    <property type="match status" value="1"/>
</dbReference>
<evidence type="ECO:0000313" key="6">
    <source>
        <dbReference type="EMBL" id="TDD06744.1"/>
    </source>
</evidence>
<dbReference type="GO" id="GO:0015074">
    <property type="term" value="P:DNA integration"/>
    <property type="evidence" value="ECO:0007669"/>
    <property type="project" value="InterPro"/>
</dbReference>
<dbReference type="SUPFAM" id="SSF56349">
    <property type="entry name" value="DNA breaking-rejoining enzymes"/>
    <property type="match status" value="1"/>
</dbReference>